<reference evidence="3 4" key="1">
    <citation type="submission" date="2018-08" db="EMBL/GenBank/DDBJ databases">
        <authorList>
            <person name="Laetsch R D."/>
            <person name="Stevens L."/>
            <person name="Kumar S."/>
            <person name="Blaxter L. M."/>
        </authorList>
    </citation>
    <scope>NUCLEOTIDE SEQUENCE [LARGE SCALE GENOMIC DNA]</scope>
</reference>
<dbReference type="Proteomes" id="UP000276991">
    <property type="component" value="Unassembled WGS sequence"/>
</dbReference>
<name>A0A498SJ45_ACAVI</name>
<dbReference type="OrthoDB" id="5848770at2759"/>
<dbReference type="EMBL" id="UPTC01001413">
    <property type="protein sequence ID" value="VBB31840.1"/>
    <property type="molecule type" value="Genomic_DNA"/>
</dbReference>
<sequence>MSTLDELKIRIVAVIGSEKNGCTANDLCRIYKDMYGKDLNSKDYGFNDLETLLVSSAMQGEGGIMYQNGRYFATGDKNTSKMLRLIRNTKPRNAKLRRRSVPTKYARETFPSISNAPTFPDFTKAEKLPKGSQVTAKQVMATKQIVTKPQATSSTAPKSVQQASSFFTRHMGLSHDFANQQSELIVPSINYRSISAQRGCSYDSHSDASSSGIQLQPHNLRKNRVGKSQKGKRRLIRLIERHGGEMSFSEMENSYLQEFGVPLNSTEICRLLNAEEREIQDLYGFLKNSLYRRVMVTKLEADDLLLTVIDDEDDIDEIENDIFIDSMIHKSPLSESDMVQKDISHDSFSSNQRQYEFQNHPIDPITSSLAKTGTTTNSYHHNSQFPLPTTDDKYEYWKGPTLVSTIRSRDDYLPYKVLGDKVLSFVRAKGSFKVSDLSEIFYEEDGRYIDPKKYPEGTWENIIRKLLLDGRHPELTVRDGILDIQKDFQKSTFPFAHLPNYWTSSTQNENERPMSLSSDNGNVPAAIIYDILREAGKPLSQKELLEKLSAKGIKVNACQLTVKLITKFKDVFCCKFYLAGALISLAHGAKRPEEPNVSPYLPSFLESVKIVTHVMSDYCSTTESAGSIFKPVILINIVLIDEPPDRFRIQAFFRLRSIELAYNSFEKKMRHHYLSYGHEKDYAVEKPIKDCNYAFHDTKDNQVYRVQIIGDGDHAGVTSIYLIDEMRYQNVPVSQLRKLIKDYAEPAYGVIAKTAAFMIVPGRESEFRGYFSLVRSKLLENITQDIQADVISEPSKNLFELKQLYSDLYDNLNVPATFVRQGLIQMISSKA</sequence>
<proteinExistence type="predicted"/>
<feature type="domain" description="HTH OST-type" evidence="2">
    <location>
        <begin position="3"/>
        <end position="87"/>
    </location>
</feature>
<dbReference type="InterPro" id="IPR041966">
    <property type="entry name" value="LOTUS-like"/>
</dbReference>
<feature type="region of interest" description="Disordered" evidence="1">
    <location>
        <begin position="366"/>
        <end position="386"/>
    </location>
</feature>
<dbReference type="AlphaFoldDB" id="A0A498SJ45"/>
<dbReference type="InterPro" id="IPR025605">
    <property type="entry name" value="OST-HTH/LOTUS_dom"/>
</dbReference>
<dbReference type="Gene3D" id="3.30.420.610">
    <property type="entry name" value="LOTUS domain-like"/>
    <property type="match status" value="1"/>
</dbReference>
<gene>
    <name evidence="3" type="ORF">NAV_LOCUS6631</name>
</gene>
<keyword evidence="4" id="KW-1185">Reference proteome</keyword>
<protein>
    <recommendedName>
        <fullName evidence="2">HTH OST-type domain-containing protein</fullName>
    </recommendedName>
</protein>
<dbReference type="PROSITE" id="PS51644">
    <property type="entry name" value="HTH_OST"/>
    <property type="match status" value="1"/>
</dbReference>
<dbReference type="Pfam" id="PF12872">
    <property type="entry name" value="OST-HTH"/>
    <property type="match status" value="1"/>
</dbReference>
<evidence type="ECO:0000313" key="3">
    <source>
        <dbReference type="EMBL" id="VBB31840.1"/>
    </source>
</evidence>
<evidence type="ECO:0000313" key="4">
    <source>
        <dbReference type="Proteomes" id="UP000276991"/>
    </source>
</evidence>
<evidence type="ECO:0000256" key="1">
    <source>
        <dbReference type="SAM" id="MobiDB-lite"/>
    </source>
</evidence>
<organism evidence="3 4">
    <name type="scientific">Acanthocheilonema viteae</name>
    <name type="common">Filarial nematode worm</name>
    <name type="synonym">Dipetalonema viteae</name>
    <dbReference type="NCBI Taxonomy" id="6277"/>
    <lineage>
        <taxon>Eukaryota</taxon>
        <taxon>Metazoa</taxon>
        <taxon>Ecdysozoa</taxon>
        <taxon>Nematoda</taxon>
        <taxon>Chromadorea</taxon>
        <taxon>Rhabditida</taxon>
        <taxon>Spirurina</taxon>
        <taxon>Spiruromorpha</taxon>
        <taxon>Filarioidea</taxon>
        <taxon>Onchocercidae</taxon>
        <taxon>Acanthocheilonema</taxon>
    </lineage>
</organism>
<accession>A0A498SJ45</accession>
<evidence type="ECO:0000259" key="2">
    <source>
        <dbReference type="PROSITE" id="PS51644"/>
    </source>
</evidence>